<proteinExistence type="predicted"/>
<organism evidence="1 2">
    <name type="scientific">Yanofskybacteria sp. (strain GW2011_GWA1_39_13)</name>
    <dbReference type="NCBI Taxonomy" id="1619019"/>
    <lineage>
        <taxon>Bacteria</taxon>
        <taxon>Candidatus Yanofskyibacteriota</taxon>
    </lineage>
</organism>
<protein>
    <submittedName>
        <fullName evidence="1">Uncharacterized protein</fullName>
    </submittedName>
</protein>
<evidence type="ECO:0000313" key="2">
    <source>
        <dbReference type="Proteomes" id="UP000034845"/>
    </source>
</evidence>
<name>A0A0G0MGU6_YANXG</name>
<dbReference type="Proteomes" id="UP000034845">
    <property type="component" value="Unassembled WGS sequence"/>
</dbReference>
<dbReference type="AlphaFoldDB" id="A0A0G0MGU6"/>
<gene>
    <name evidence="1" type="ORF">UT29_C0003G0059</name>
</gene>
<evidence type="ECO:0000313" key="1">
    <source>
        <dbReference type="EMBL" id="KKR02403.1"/>
    </source>
</evidence>
<accession>A0A0G0MGU6</accession>
<dbReference type="EMBL" id="LBWF01000003">
    <property type="protein sequence ID" value="KKR02403.1"/>
    <property type="molecule type" value="Genomic_DNA"/>
</dbReference>
<comment type="caution">
    <text evidence="1">The sequence shown here is derived from an EMBL/GenBank/DDBJ whole genome shotgun (WGS) entry which is preliminary data.</text>
</comment>
<sequence>MGAVGIGPTTSVLSGQRSTTELRTLSYALIFIKALEEQEIPIGTARPSEAQMELWGEGGNYAPIKSLNLIHNIKLRVYFQPMTPDFI</sequence>
<reference evidence="1 2" key="1">
    <citation type="journal article" date="2015" name="Nature">
        <title>rRNA introns, odd ribosomes, and small enigmatic genomes across a large radiation of phyla.</title>
        <authorList>
            <person name="Brown C.T."/>
            <person name="Hug L.A."/>
            <person name="Thomas B.C."/>
            <person name="Sharon I."/>
            <person name="Castelle C.J."/>
            <person name="Singh A."/>
            <person name="Wilkins M.J."/>
            <person name="Williams K.H."/>
            <person name="Banfield J.F."/>
        </authorList>
    </citation>
    <scope>NUCLEOTIDE SEQUENCE [LARGE SCALE GENOMIC DNA]</scope>
    <source>
        <strain evidence="2">GW2011_GWA1_39_13</strain>
    </source>
</reference>